<dbReference type="Proteomes" id="UP000326759">
    <property type="component" value="Unassembled WGS sequence"/>
</dbReference>
<accession>A0A5N5SIL3</accession>
<protein>
    <submittedName>
        <fullName evidence="1">Uncharacterized protein</fullName>
    </submittedName>
</protein>
<evidence type="ECO:0000313" key="2">
    <source>
        <dbReference type="Proteomes" id="UP000326759"/>
    </source>
</evidence>
<keyword evidence="2" id="KW-1185">Reference proteome</keyword>
<organism evidence="1 2">
    <name type="scientific">Armadillidium nasatum</name>
    <dbReference type="NCBI Taxonomy" id="96803"/>
    <lineage>
        <taxon>Eukaryota</taxon>
        <taxon>Metazoa</taxon>
        <taxon>Ecdysozoa</taxon>
        <taxon>Arthropoda</taxon>
        <taxon>Crustacea</taxon>
        <taxon>Multicrustacea</taxon>
        <taxon>Malacostraca</taxon>
        <taxon>Eumalacostraca</taxon>
        <taxon>Peracarida</taxon>
        <taxon>Isopoda</taxon>
        <taxon>Oniscidea</taxon>
        <taxon>Crinocheta</taxon>
        <taxon>Armadillidiidae</taxon>
        <taxon>Armadillidium</taxon>
    </lineage>
</organism>
<evidence type="ECO:0000313" key="1">
    <source>
        <dbReference type="EMBL" id="KAB7493934.1"/>
    </source>
</evidence>
<name>A0A5N5SIL3_9CRUS</name>
<gene>
    <name evidence="1" type="ORF">Anas_08722</name>
</gene>
<proteinExistence type="predicted"/>
<reference evidence="1 2" key="1">
    <citation type="journal article" date="2019" name="PLoS Biol.">
        <title>Sex chromosomes control vertical transmission of feminizing Wolbachia symbionts in an isopod.</title>
        <authorList>
            <person name="Becking T."/>
            <person name="Chebbi M.A."/>
            <person name="Giraud I."/>
            <person name="Moumen B."/>
            <person name="Laverre T."/>
            <person name="Caubet Y."/>
            <person name="Peccoud J."/>
            <person name="Gilbert C."/>
            <person name="Cordaux R."/>
        </authorList>
    </citation>
    <scope>NUCLEOTIDE SEQUENCE [LARGE SCALE GENOMIC DNA]</scope>
    <source>
        <strain evidence="1">ANa2</strain>
        <tissue evidence="1">Whole body excluding digestive tract and cuticle</tissue>
    </source>
</reference>
<comment type="caution">
    <text evidence="1">The sequence shown here is derived from an EMBL/GenBank/DDBJ whole genome shotgun (WGS) entry which is preliminary data.</text>
</comment>
<dbReference type="EMBL" id="SEYY01024748">
    <property type="protein sequence ID" value="KAB7493934.1"/>
    <property type="molecule type" value="Genomic_DNA"/>
</dbReference>
<sequence>MEMGRKSFEHCSMFLSKYLITLLQKKSNALCLRFRYCVNNSESCKLNPSIQNNMSIISPTLTIAILWEIPLCGNLTTISPSIELILIYCSCEHPLFTQNLNYKKEENHLMDVIGLTPHENFLLKEHSLKHHDGQLLESERLNSLGVQTGFAFYPLSDKKAYSLCIS</sequence>
<dbReference type="AlphaFoldDB" id="A0A5N5SIL3"/>